<comment type="caution">
    <text evidence="1">The sequence shown here is derived from an EMBL/GenBank/DDBJ whole genome shotgun (WGS) entry which is preliminary data.</text>
</comment>
<dbReference type="OrthoDB" id="10063846at2759"/>
<keyword evidence="2" id="KW-1185">Reference proteome</keyword>
<dbReference type="Proteomes" id="UP000887013">
    <property type="component" value="Unassembled WGS sequence"/>
</dbReference>
<sequence>MEGLCRNRMAQVQLMTLPESWNSYRSSDKPAYLTTREESAGKVMHVLCAGQALLVISPMHEFLDNCSICQLLREDMDITQELEGYSTVTGKDIFNELKKPFADYNLDWNNLSCQTDDG</sequence>
<dbReference type="AlphaFoldDB" id="A0A8X6NQZ0"/>
<evidence type="ECO:0000313" key="2">
    <source>
        <dbReference type="Proteomes" id="UP000887013"/>
    </source>
</evidence>
<dbReference type="EMBL" id="BMAW01012674">
    <property type="protein sequence ID" value="GFT29939.1"/>
    <property type="molecule type" value="Genomic_DNA"/>
</dbReference>
<name>A0A8X6NQZ0_NEPPI</name>
<evidence type="ECO:0000313" key="1">
    <source>
        <dbReference type="EMBL" id="GFT29939.1"/>
    </source>
</evidence>
<gene>
    <name evidence="1" type="ORF">NPIL_361381</name>
</gene>
<accession>A0A8X6NQZ0</accession>
<reference evidence="1" key="1">
    <citation type="submission" date="2020-08" db="EMBL/GenBank/DDBJ databases">
        <title>Multicomponent nature underlies the extraordinary mechanical properties of spider dragline silk.</title>
        <authorList>
            <person name="Kono N."/>
            <person name="Nakamura H."/>
            <person name="Mori M."/>
            <person name="Yoshida Y."/>
            <person name="Ohtoshi R."/>
            <person name="Malay A.D."/>
            <person name="Moran D.A.P."/>
            <person name="Tomita M."/>
            <person name="Numata K."/>
            <person name="Arakawa K."/>
        </authorList>
    </citation>
    <scope>NUCLEOTIDE SEQUENCE</scope>
</reference>
<protein>
    <submittedName>
        <fullName evidence="1">Uncharacterized protein</fullName>
    </submittedName>
</protein>
<proteinExistence type="predicted"/>
<organism evidence="1 2">
    <name type="scientific">Nephila pilipes</name>
    <name type="common">Giant wood spider</name>
    <name type="synonym">Nephila maculata</name>
    <dbReference type="NCBI Taxonomy" id="299642"/>
    <lineage>
        <taxon>Eukaryota</taxon>
        <taxon>Metazoa</taxon>
        <taxon>Ecdysozoa</taxon>
        <taxon>Arthropoda</taxon>
        <taxon>Chelicerata</taxon>
        <taxon>Arachnida</taxon>
        <taxon>Araneae</taxon>
        <taxon>Araneomorphae</taxon>
        <taxon>Entelegynae</taxon>
        <taxon>Araneoidea</taxon>
        <taxon>Nephilidae</taxon>
        <taxon>Nephila</taxon>
    </lineage>
</organism>